<evidence type="ECO:0000313" key="4">
    <source>
        <dbReference type="EMBL" id="SFO09663.1"/>
    </source>
</evidence>
<keyword evidence="1 4" id="KW-0378">Hydrolase</keyword>
<dbReference type="AlphaFoldDB" id="A0A1I5EE88"/>
<feature type="binding site" evidence="2">
    <location>
        <position position="114"/>
    </location>
    <ligand>
        <name>Mn(2+)</name>
        <dbReference type="ChEBI" id="CHEBI:29035"/>
        <label>2</label>
    </ligand>
</feature>
<evidence type="ECO:0000256" key="2">
    <source>
        <dbReference type="PIRSR" id="PIRSR005962-1"/>
    </source>
</evidence>
<dbReference type="NCBIfam" id="TIGR01891">
    <property type="entry name" value="amidohydrolases"/>
    <property type="match status" value="1"/>
</dbReference>
<feature type="binding site" evidence="2">
    <location>
        <position position="147"/>
    </location>
    <ligand>
        <name>Mn(2+)</name>
        <dbReference type="ChEBI" id="CHEBI:29035"/>
        <label>2</label>
    </ligand>
</feature>
<dbReference type="STRING" id="655353.SAMN04488056_103145"/>
<evidence type="ECO:0000256" key="1">
    <source>
        <dbReference type="ARBA" id="ARBA00022801"/>
    </source>
</evidence>
<keyword evidence="2" id="KW-0479">Metal-binding</keyword>
<dbReference type="Gene3D" id="3.40.630.10">
    <property type="entry name" value="Zn peptidases"/>
    <property type="match status" value="1"/>
</dbReference>
<dbReference type="OrthoDB" id="9777385at2"/>
<reference evidence="4 5" key="1">
    <citation type="submission" date="2016-10" db="EMBL/GenBank/DDBJ databases">
        <authorList>
            <person name="de Groot N.N."/>
        </authorList>
    </citation>
    <scope>NUCLEOTIDE SEQUENCE [LARGE SCALE GENOMIC DNA]</scope>
    <source>
        <strain evidence="4 5">CGMCC 1.9157</strain>
    </source>
</reference>
<dbReference type="Pfam" id="PF07687">
    <property type="entry name" value="M20_dimer"/>
    <property type="match status" value="1"/>
</dbReference>
<proteinExistence type="predicted"/>
<evidence type="ECO:0000313" key="5">
    <source>
        <dbReference type="Proteomes" id="UP000199236"/>
    </source>
</evidence>
<keyword evidence="2" id="KW-0464">Manganese</keyword>
<organism evidence="4 5">
    <name type="scientific">Cohaesibacter marisflavi</name>
    <dbReference type="NCBI Taxonomy" id="655353"/>
    <lineage>
        <taxon>Bacteria</taxon>
        <taxon>Pseudomonadati</taxon>
        <taxon>Pseudomonadota</taxon>
        <taxon>Alphaproteobacteria</taxon>
        <taxon>Hyphomicrobiales</taxon>
        <taxon>Cohaesibacteraceae</taxon>
    </lineage>
</organism>
<feature type="binding site" evidence="2">
    <location>
        <position position="175"/>
    </location>
    <ligand>
        <name>Mn(2+)</name>
        <dbReference type="ChEBI" id="CHEBI:29035"/>
        <label>2</label>
    </ligand>
</feature>
<dbReference type="SUPFAM" id="SSF53187">
    <property type="entry name" value="Zn-dependent exopeptidases"/>
    <property type="match status" value="1"/>
</dbReference>
<dbReference type="InterPro" id="IPR017439">
    <property type="entry name" value="Amidohydrolase"/>
</dbReference>
<dbReference type="Pfam" id="PF01546">
    <property type="entry name" value="Peptidase_M20"/>
    <property type="match status" value="1"/>
</dbReference>
<dbReference type="InterPro" id="IPR011650">
    <property type="entry name" value="Peptidase_M20_dimer"/>
</dbReference>
<dbReference type="GO" id="GO:0016787">
    <property type="term" value="F:hydrolase activity"/>
    <property type="evidence" value="ECO:0007669"/>
    <property type="project" value="UniProtKB-KW"/>
</dbReference>
<feature type="binding site" evidence="2">
    <location>
        <position position="374"/>
    </location>
    <ligand>
        <name>Mn(2+)</name>
        <dbReference type="ChEBI" id="CHEBI:29035"/>
        <label>2</label>
    </ligand>
</feature>
<keyword evidence="5" id="KW-1185">Reference proteome</keyword>
<dbReference type="GO" id="GO:0046872">
    <property type="term" value="F:metal ion binding"/>
    <property type="evidence" value="ECO:0007669"/>
    <property type="project" value="UniProtKB-KW"/>
</dbReference>
<dbReference type="Gene3D" id="3.30.70.360">
    <property type="match status" value="1"/>
</dbReference>
<sequence>MSTQLTNSEINHLVTFRQALHRRPDLSGFEKATAQTVIEELQKLSPDSIVTGLGPWTEPDGTLLGGTGIAATFDSGQDGPTLLFRCELDGLPIQEQSDLAYRSELETKAHLCGHDGHMAILLALAMRLSRQRPASGRVVLLFQPAEETGKGASALLRDPVFEGQVPKPDMAFALHNLPGLPLGTVALKSGAMCCASRGIRILLEGKPSHASMPQDGISPVEAMMTIAAGLNALTNGLDAGQALDDSYKLVTITHMSVGEPCFGVAPGTGQIWATLRTVSDDVMGSLVASAEQLATVAAREAGLTLQIEQDDIFAACTNAPETTDLVAKALEAEGITTEEQSEPMRWSEDFGQFGHHCPSTLFVLGSGESQPQLHNPDFDFPDSLTPSGARIFERILRDRLG</sequence>
<dbReference type="InterPro" id="IPR036264">
    <property type="entry name" value="Bact_exopeptidase_dim_dom"/>
</dbReference>
<comment type="cofactor">
    <cofactor evidence="2">
        <name>Mn(2+)</name>
        <dbReference type="ChEBI" id="CHEBI:29035"/>
    </cofactor>
    <text evidence="2">The Mn(2+) ion enhances activity.</text>
</comment>
<evidence type="ECO:0000259" key="3">
    <source>
        <dbReference type="Pfam" id="PF07687"/>
    </source>
</evidence>
<dbReference type="Proteomes" id="UP000199236">
    <property type="component" value="Unassembled WGS sequence"/>
</dbReference>
<feature type="domain" description="Peptidase M20 dimerisation" evidence="3">
    <location>
        <begin position="199"/>
        <end position="295"/>
    </location>
</feature>
<dbReference type="InterPro" id="IPR002933">
    <property type="entry name" value="Peptidase_M20"/>
</dbReference>
<dbReference type="PIRSF" id="PIRSF005962">
    <property type="entry name" value="Pept_M20D_amidohydro"/>
    <property type="match status" value="1"/>
</dbReference>
<gene>
    <name evidence="4" type="ORF">SAMN04488056_103145</name>
</gene>
<dbReference type="SUPFAM" id="SSF55031">
    <property type="entry name" value="Bacterial exopeptidase dimerisation domain"/>
    <property type="match status" value="1"/>
</dbReference>
<dbReference type="RefSeq" id="WP_090070698.1">
    <property type="nucleotide sequence ID" value="NZ_FOVR01000003.1"/>
</dbReference>
<dbReference type="EMBL" id="FOVR01000003">
    <property type="protein sequence ID" value="SFO09663.1"/>
    <property type="molecule type" value="Genomic_DNA"/>
</dbReference>
<name>A0A1I5EE88_9HYPH</name>
<dbReference type="PANTHER" id="PTHR11014:SF169">
    <property type="entry name" value="CLAN MH, FAMILY M20, PEPTIDASE T-LIKE METALLOPEPTIDASE"/>
    <property type="match status" value="1"/>
</dbReference>
<feature type="binding site" evidence="2">
    <location>
        <position position="112"/>
    </location>
    <ligand>
        <name>Mn(2+)</name>
        <dbReference type="ChEBI" id="CHEBI:29035"/>
        <label>2</label>
    </ligand>
</feature>
<protein>
    <submittedName>
        <fullName evidence="4">Amidohydrolase</fullName>
    </submittedName>
</protein>
<dbReference type="PANTHER" id="PTHR11014">
    <property type="entry name" value="PEPTIDASE M20 FAMILY MEMBER"/>
    <property type="match status" value="1"/>
</dbReference>
<accession>A0A1I5EE88</accession>